<name>A0AAN7Q3Q4_9MYRT</name>
<feature type="compositionally biased region" description="Polar residues" evidence="1">
    <location>
        <begin position="157"/>
        <end position="169"/>
    </location>
</feature>
<gene>
    <name evidence="2" type="ORF">SAY87_020079</name>
</gene>
<dbReference type="AlphaFoldDB" id="A0AAN7Q3Q4"/>
<accession>A0AAN7Q3Q4</accession>
<feature type="compositionally biased region" description="Low complexity" evidence="1">
    <location>
        <begin position="112"/>
        <end position="125"/>
    </location>
</feature>
<evidence type="ECO:0000256" key="1">
    <source>
        <dbReference type="SAM" id="MobiDB-lite"/>
    </source>
</evidence>
<dbReference type="PANTHER" id="PTHR33673:SF3">
    <property type="entry name" value="SUPPRESSOR SRP40-LIKE PROTEIN"/>
    <property type="match status" value="1"/>
</dbReference>
<proteinExistence type="predicted"/>
<dbReference type="Proteomes" id="UP001345219">
    <property type="component" value="Chromosome 15"/>
</dbReference>
<feature type="region of interest" description="Disordered" evidence="1">
    <location>
        <begin position="19"/>
        <end position="56"/>
    </location>
</feature>
<feature type="compositionally biased region" description="Low complexity" evidence="1">
    <location>
        <begin position="135"/>
        <end position="146"/>
    </location>
</feature>
<evidence type="ECO:0000313" key="3">
    <source>
        <dbReference type="Proteomes" id="UP001345219"/>
    </source>
</evidence>
<keyword evidence="3" id="KW-1185">Reference proteome</keyword>
<organism evidence="2 3">
    <name type="scientific">Trapa incisa</name>
    <dbReference type="NCBI Taxonomy" id="236973"/>
    <lineage>
        <taxon>Eukaryota</taxon>
        <taxon>Viridiplantae</taxon>
        <taxon>Streptophyta</taxon>
        <taxon>Embryophyta</taxon>
        <taxon>Tracheophyta</taxon>
        <taxon>Spermatophyta</taxon>
        <taxon>Magnoliopsida</taxon>
        <taxon>eudicotyledons</taxon>
        <taxon>Gunneridae</taxon>
        <taxon>Pentapetalae</taxon>
        <taxon>rosids</taxon>
        <taxon>malvids</taxon>
        <taxon>Myrtales</taxon>
        <taxon>Lythraceae</taxon>
        <taxon>Trapa</taxon>
    </lineage>
</organism>
<dbReference type="EMBL" id="JAXIOK010000012">
    <property type="protein sequence ID" value="KAK4758778.1"/>
    <property type="molecule type" value="Genomic_DNA"/>
</dbReference>
<feature type="compositionally biased region" description="Polar residues" evidence="1">
    <location>
        <begin position="26"/>
        <end position="35"/>
    </location>
</feature>
<dbReference type="PANTHER" id="PTHR33673">
    <property type="entry name" value="SUPPRESSOR SRP40-LIKE PROTEIN"/>
    <property type="match status" value="1"/>
</dbReference>
<feature type="region of interest" description="Disordered" evidence="1">
    <location>
        <begin position="112"/>
        <end position="148"/>
    </location>
</feature>
<comment type="caution">
    <text evidence="2">The sequence shown here is derived from an EMBL/GenBank/DDBJ whole genome shotgun (WGS) entry which is preliminary data.</text>
</comment>
<feature type="region of interest" description="Disordered" evidence="1">
    <location>
        <begin position="154"/>
        <end position="173"/>
    </location>
</feature>
<reference evidence="2 3" key="1">
    <citation type="journal article" date="2023" name="Hortic Res">
        <title>Pangenome of water caltrop reveals structural variations and asymmetric subgenome divergence after allopolyploidization.</title>
        <authorList>
            <person name="Zhang X."/>
            <person name="Chen Y."/>
            <person name="Wang L."/>
            <person name="Yuan Y."/>
            <person name="Fang M."/>
            <person name="Shi L."/>
            <person name="Lu R."/>
            <person name="Comes H.P."/>
            <person name="Ma Y."/>
            <person name="Chen Y."/>
            <person name="Huang G."/>
            <person name="Zhou Y."/>
            <person name="Zheng Z."/>
            <person name="Qiu Y."/>
        </authorList>
    </citation>
    <scope>NUCLEOTIDE SEQUENCE [LARGE SCALE GENOMIC DNA]</scope>
    <source>
        <tissue evidence="2">Roots</tissue>
    </source>
</reference>
<protein>
    <submittedName>
        <fullName evidence="2">Uncharacterized protein</fullName>
    </submittedName>
</protein>
<evidence type="ECO:0000313" key="2">
    <source>
        <dbReference type="EMBL" id="KAK4758778.1"/>
    </source>
</evidence>
<sequence>MVLVMDSVWNNECSSRPQKLHLEGTLGSSESSNDFNPRFEPEINTGESFSSDRSSKNSEFDIFAPYKSFRAPQSSVSSSSAASSDDLFEVIPISGIKPHTIVHSTGVLDIQSQTSSNNQVSSDSSAKSDDTEIGSSSEPAPASTASNIVYEPRLHTLSPTQSPPVQNMDRSGEFEPYRIPSSVFARNKSLSPADWSIASNDSLFSIQLGDNSFSRDHVITWGDDLPRSSERLKSSELIQFGPQPSEAAALPQVTDDDRNDVEKTFKAKQQHVQFVQENGVGQIMEMAAKNTARPVNSSRNSDGSGTSGHSFSFPVLVLLPLFVRLEFSLCFTNNLTGQNVFSAD</sequence>